<dbReference type="InterPro" id="IPR003734">
    <property type="entry name" value="DUF155"/>
</dbReference>
<dbReference type="EMBL" id="OD014445">
    <property type="protein sequence ID" value="CAD7417660.1"/>
    <property type="molecule type" value="Genomic_DNA"/>
</dbReference>
<organism evidence="4">
    <name type="scientific">Timema poppense</name>
    <name type="common">Walking stick</name>
    <dbReference type="NCBI Taxonomy" id="170557"/>
    <lineage>
        <taxon>Eukaryota</taxon>
        <taxon>Metazoa</taxon>
        <taxon>Ecdysozoa</taxon>
        <taxon>Arthropoda</taxon>
        <taxon>Hexapoda</taxon>
        <taxon>Insecta</taxon>
        <taxon>Pterygota</taxon>
        <taxon>Neoptera</taxon>
        <taxon>Polyneoptera</taxon>
        <taxon>Phasmatodea</taxon>
        <taxon>Timematodea</taxon>
        <taxon>Timematoidea</taxon>
        <taxon>Timematidae</taxon>
        <taxon>Timema</taxon>
    </lineage>
</organism>
<dbReference type="GO" id="GO:0070131">
    <property type="term" value="P:positive regulation of mitochondrial translation"/>
    <property type="evidence" value="ECO:0007669"/>
    <property type="project" value="TreeGrafter"/>
</dbReference>
<dbReference type="PANTHER" id="PTHR16255">
    <property type="entry name" value="REQUIRED FOR MEIOTIC NUCLEAR DIVISION PROTEIN 1 HOMOLOG"/>
    <property type="match status" value="1"/>
</dbReference>
<reference evidence="4" key="1">
    <citation type="submission" date="2020-11" db="EMBL/GenBank/DDBJ databases">
        <authorList>
            <person name="Tran Van P."/>
        </authorList>
    </citation>
    <scope>NUCLEOTIDE SEQUENCE</scope>
</reference>
<feature type="region of interest" description="Disordered" evidence="2">
    <location>
        <begin position="218"/>
        <end position="243"/>
    </location>
</feature>
<proteinExistence type="inferred from homology"/>
<dbReference type="GO" id="GO:0005739">
    <property type="term" value="C:mitochondrion"/>
    <property type="evidence" value="ECO:0007669"/>
    <property type="project" value="UniProtKB-ARBA"/>
</dbReference>
<gene>
    <name evidence="4" type="ORF">TPSB3V08_LOCUS11941</name>
</gene>
<dbReference type="InterPro" id="IPR051624">
    <property type="entry name" value="RMD1/Sad1-interacting"/>
</dbReference>
<evidence type="ECO:0000313" key="4">
    <source>
        <dbReference type="EMBL" id="CAD7417660.1"/>
    </source>
</evidence>
<evidence type="ECO:0000256" key="2">
    <source>
        <dbReference type="SAM" id="MobiDB-lite"/>
    </source>
</evidence>
<evidence type="ECO:0000256" key="1">
    <source>
        <dbReference type="ARBA" id="ARBA00008306"/>
    </source>
</evidence>
<dbReference type="Pfam" id="PF02582">
    <property type="entry name" value="DUF155"/>
    <property type="match status" value="1"/>
</dbReference>
<name>A0A7R9DQB1_TIMPO</name>
<sequence>MVSEYRNIHVIKCSHLQNGTMFLSDDAQSGLDKYTFSNALALSVKLGIWEASLDNYVDSIEYITDDLKKGIKINISQEDVLRKTGELFALRHHINLSSDLLDTPDFYWDHEQQEALYQQMCSYLSINRRTRVMNEKLNHCVELVELLSSHLSDRHHSPSDIVKNRLDNGSDVRLSWQPPFDALGGATGYPTATVMASTCYILLIDYPIKLDPPQHAVAERNEETTGSQHKHMALNADSHTVRL</sequence>
<accession>A0A7R9DQB1</accession>
<dbReference type="AlphaFoldDB" id="A0A7R9DQB1"/>
<feature type="domain" description="DUF155" evidence="3">
    <location>
        <begin position="12"/>
        <end position="134"/>
    </location>
</feature>
<protein>
    <recommendedName>
        <fullName evidence="3">DUF155 domain-containing protein</fullName>
    </recommendedName>
</protein>
<comment type="similarity">
    <text evidence="1">Belongs to the RMD1/sif2 family.</text>
</comment>
<dbReference type="PANTHER" id="PTHR16255:SF1">
    <property type="entry name" value="REQUIRED FOR MEIOTIC NUCLEAR DIVISION PROTEIN 1 HOMOLOG"/>
    <property type="match status" value="1"/>
</dbReference>
<evidence type="ECO:0000259" key="3">
    <source>
        <dbReference type="Pfam" id="PF02582"/>
    </source>
</evidence>